<organism evidence="1 2">
    <name type="scientific">Ixodes persulcatus</name>
    <name type="common">Taiga tick</name>
    <dbReference type="NCBI Taxonomy" id="34615"/>
    <lineage>
        <taxon>Eukaryota</taxon>
        <taxon>Metazoa</taxon>
        <taxon>Ecdysozoa</taxon>
        <taxon>Arthropoda</taxon>
        <taxon>Chelicerata</taxon>
        <taxon>Arachnida</taxon>
        <taxon>Acari</taxon>
        <taxon>Parasitiformes</taxon>
        <taxon>Ixodida</taxon>
        <taxon>Ixodoidea</taxon>
        <taxon>Ixodidae</taxon>
        <taxon>Ixodinae</taxon>
        <taxon>Ixodes</taxon>
    </lineage>
</organism>
<comment type="caution">
    <text evidence="1">The sequence shown here is derived from an EMBL/GenBank/DDBJ whole genome shotgun (WGS) entry which is preliminary data.</text>
</comment>
<reference evidence="1 2" key="1">
    <citation type="journal article" date="2020" name="Cell">
        <title>Large-Scale Comparative Analyses of Tick Genomes Elucidate Their Genetic Diversity and Vector Capacities.</title>
        <authorList>
            <consortium name="Tick Genome and Microbiome Consortium (TIGMIC)"/>
            <person name="Jia N."/>
            <person name="Wang J."/>
            <person name="Shi W."/>
            <person name="Du L."/>
            <person name="Sun Y."/>
            <person name="Zhan W."/>
            <person name="Jiang J.F."/>
            <person name="Wang Q."/>
            <person name="Zhang B."/>
            <person name="Ji P."/>
            <person name="Bell-Sakyi L."/>
            <person name="Cui X.M."/>
            <person name="Yuan T.T."/>
            <person name="Jiang B.G."/>
            <person name="Yang W.F."/>
            <person name="Lam T.T."/>
            <person name="Chang Q.C."/>
            <person name="Ding S.J."/>
            <person name="Wang X.J."/>
            <person name="Zhu J.G."/>
            <person name="Ruan X.D."/>
            <person name="Zhao L."/>
            <person name="Wei J.T."/>
            <person name="Ye R.Z."/>
            <person name="Que T.C."/>
            <person name="Du C.H."/>
            <person name="Zhou Y.H."/>
            <person name="Cheng J.X."/>
            <person name="Dai P.F."/>
            <person name="Guo W.B."/>
            <person name="Han X.H."/>
            <person name="Huang E.J."/>
            <person name="Li L.F."/>
            <person name="Wei W."/>
            <person name="Gao Y.C."/>
            <person name="Liu J.Z."/>
            <person name="Shao H.Z."/>
            <person name="Wang X."/>
            <person name="Wang C.C."/>
            <person name="Yang T.C."/>
            <person name="Huo Q.B."/>
            <person name="Li W."/>
            <person name="Chen H.Y."/>
            <person name="Chen S.E."/>
            <person name="Zhou L.G."/>
            <person name="Ni X.B."/>
            <person name="Tian J.H."/>
            <person name="Sheng Y."/>
            <person name="Liu T."/>
            <person name="Pan Y.S."/>
            <person name="Xia L.Y."/>
            <person name="Li J."/>
            <person name="Zhao F."/>
            <person name="Cao W.C."/>
        </authorList>
    </citation>
    <scope>NUCLEOTIDE SEQUENCE [LARGE SCALE GENOMIC DNA]</scope>
    <source>
        <strain evidence="1">Iper-2018</strain>
    </source>
</reference>
<dbReference type="Proteomes" id="UP000805193">
    <property type="component" value="Unassembled WGS sequence"/>
</dbReference>
<evidence type="ECO:0000313" key="2">
    <source>
        <dbReference type="Proteomes" id="UP000805193"/>
    </source>
</evidence>
<keyword evidence="2" id="KW-1185">Reference proteome</keyword>
<dbReference type="EMBL" id="JABSTQ010009654">
    <property type="protein sequence ID" value="KAG0427154.1"/>
    <property type="molecule type" value="Genomic_DNA"/>
</dbReference>
<sequence length="221" mass="23676">MESSHSVSRRRQTAPEPRGSKFQILESWCKRGQRKVTRLAGMGKTVRGVLQRRDGSGSQRYERAVLNAGCVAPRREAPAAPPFLATPTCQSVLGLAGAFWAPDTPTSSVRSTAMATATPGAAAAAAPDVGTLFLSKREARLSRTGPVPAPGRGSQHDALPWGHPRRDYALEFGGPSRTRHSTTTKRGGRAEENGDGVPHCVPMPALRPKRVRCSEDRGFDA</sequence>
<proteinExistence type="predicted"/>
<gene>
    <name evidence="1" type="ORF">HPB47_025828</name>
</gene>
<evidence type="ECO:0000313" key="1">
    <source>
        <dbReference type="EMBL" id="KAG0427154.1"/>
    </source>
</evidence>
<accession>A0AC60Q182</accession>
<protein>
    <submittedName>
        <fullName evidence="1">Uncharacterized protein</fullName>
    </submittedName>
</protein>
<name>A0AC60Q182_IXOPE</name>